<dbReference type="Gene3D" id="4.10.240.10">
    <property type="entry name" value="Zn(2)-C6 fungal-type DNA-binding domain"/>
    <property type="match status" value="1"/>
</dbReference>
<evidence type="ECO:0000256" key="3">
    <source>
        <dbReference type="ARBA" id="ARBA00023015"/>
    </source>
</evidence>
<dbReference type="Pfam" id="PF00172">
    <property type="entry name" value="Zn_clus"/>
    <property type="match status" value="1"/>
</dbReference>
<keyword evidence="4" id="KW-0238">DNA-binding</keyword>
<keyword evidence="10" id="KW-1185">Reference proteome</keyword>
<dbReference type="OrthoDB" id="2579025at2759"/>
<dbReference type="GO" id="GO:0043565">
    <property type="term" value="F:sequence-specific DNA binding"/>
    <property type="evidence" value="ECO:0007669"/>
    <property type="project" value="TreeGrafter"/>
</dbReference>
<organism evidence="9 10">
    <name type="scientific">Phialocephala subalpina</name>
    <dbReference type="NCBI Taxonomy" id="576137"/>
    <lineage>
        <taxon>Eukaryota</taxon>
        <taxon>Fungi</taxon>
        <taxon>Dikarya</taxon>
        <taxon>Ascomycota</taxon>
        <taxon>Pezizomycotina</taxon>
        <taxon>Leotiomycetes</taxon>
        <taxon>Helotiales</taxon>
        <taxon>Mollisiaceae</taxon>
        <taxon>Phialocephala</taxon>
        <taxon>Phialocephala fortinii species complex</taxon>
    </lineage>
</organism>
<keyword evidence="3" id="KW-0805">Transcription regulation</keyword>
<dbReference type="STRING" id="576137.A0A1L7XHN9"/>
<feature type="domain" description="Zn(2)-C6 fungal-type" evidence="8">
    <location>
        <begin position="9"/>
        <end position="38"/>
    </location>
</feature>
<dbReference type="SMART" id="SM00066">
    <property type="entry name" value="GAL4"/>
    <property type="match status" value="1"/>
</dbReference>
<dbReference type="Proteomes" id="UP000184330">
    <property type="component" value="Unassembled WGS sequence"/>
</dbReference>
<dbReference type="Pfam" id="PF04082">
    <property type="entry name" value="Fungal_trans"/>
    <property type="match status" value="1"/>
</dbReference>
<dbReference type="PROSITE" id="PS50048">
    <property type="entry name" value="ZN2_CY6_FUNGAL_2"/>
    <property type="match status" value="1"/>
</dbReference>
<dbReference type="GO" id="GO:0006351">
    <property type="term" value="P:DNA-templated transcription"/>
    <property type="evidence" value="ECO:0007669"/>
    <property type="project" value="InterPro"/>
</dbReference>
<feature type="region of interest" description="Disordered" evidence="7">
    <location>
        <begin position="655"/>
        <end position="687"/>
    </location>
</feature>
<sequence length="754" mass="86479">MQKQRVSRACDTCKRRKIRCTGKQPCAHCIKNNKTCEFKAAYTRGAVPEVQSAPLEEQEKFLEEVGYKRRQVWRPSPTRRSFSHVQATVEDEEEEETVEEGDIEYVYLSENDHVHTILPTRQPQELSLNPFSRPQTQTYRRATTANDSAGTSLYERTQDHLNRRDYHQKNPISAYGDPALPEIDTSFLLFPSESTAQALVARFFDFVTATNQILHRPTVERWLSELLSNIRGMRTGSKENSQRAVVLMVFASTHEYMDDEEGEWDTNTSFYYFQAAENQLTKETGEIRLATLQARLLQCMYLLSRSRINQCYSIFGTIVNFVYTLGLHRERRHSSTSDLLEIEMQKRVFWSAYIMDKYLSSSLGRPQLLRDEDIDQQLPLLVEDDHLTPGFLQTVSKDAQNPMQAAVYQIKLSKILSKVLRELYGIQKSSLETRFAVAGKLNAALRKWQSETAHFLDLDPSLLSPLYRRQNMALHLSYSQALIILHRPFLLDNFDSHLDIAVPVLRAKLLENIHGCLDAALEVVKTIDAMYRMNQSFSASWVIFTLPFLKFVELSDKFQFSHYIAYTAIVALYVYVIKRCTPCPSNFSSETPLPSKLDCSAWMPHFEAASRCQEQIKNSSNMAKESFAQKCSLVLEKLRAEAVVKIRQAQNKESTGFGYREQESRTENEMEEEEAEEEARARPARNESLQHQMGETSFFSGEWNDMSIDQSAPGGGLLYSLFLFNGVEGIHNRSGSGSLVDRIDRWGFSSLTGY</sequence>
<proteinExistence type="predicted"/>
<evidence type="ECO:0000256" key="6">
    <source>
        <dbReference type="ARBA" id="ARBA00023242"/>
    </source>
</evidence>
<dbReference type="GO" id="GO:0000981">
    <property type="term" value="F:DNA-binding transcription factor activity, RNA polymerase II-specific"/>
    <property type="evidence" value="ECO:0007669"/>
    <property type="project" value="InterPro"/>
</dbReference>
<gene>
    <name evidence="9" type="ORF">PAC_14461</name>
</gene>
<dbReference type="InterPro" id="IPR051711">
    <property type="entry name" value="Stress_Response_Reg"/>
</dbReference>
<dbReference type="SUPFAM" id="SSF57701">
    <property type="entry name" value="Zn2/Cys6 DNA-binding domain"/>
    <property type="match status" value="1"/>
</dbReference>
<dbReference type="InterPro" id="IPR036864">
    <property type="entry name" value="Zn2-C6_fun-type_DNA-bd_sf"/>
</dbReference>
<dbReference type="GO" id="GO:0008270">
    <property type="term" value="F:zinc ion binding"/>
    <property type="evidence" value="ECO:0007669"/>
    <property type="project" value="InterPro"/>
</dbReference>
<keyword evidence="6" id="KW-0539">Nucleus</keyword>
<name>A0A1L7XHN9_9HELO</name>
<evidence type="ECO:0000259" key="8">
    <source>
        <dbReference type="PROSITE" id="PS50048"/>
    </source>
</evidence>
<evidence type="ECO:0000256" key="7">
    <source>
        <dbReference type="SAM" id="MobiDB-lite"/>
    </source>
</evidence>
<reference evidence="9 10" key="1">
    <citation type="submission" date="2016-03" db="EMBL/GenBank/DDBJ databases">
        <authorList>
            <person name="Ploux O."/>
        </authorList>
    </citation>
    <scope>NUCLEOTIDE SEQUENCE [LARGE SCALE GENOMIC DNA]</scope>
    <source>
        <strain evidence="9 10">UAMH 11012</strain>
    </source>
</reference>
<evidence type="ECO:0000313" key="10">
    <source>
        <dbReference type="Proteomes" id="UP000184330"/>
    </source>
</evidence>
<evidence type="ECO:0000256" key="5">
    <source>
        <dbReference type="ARBA" id="ARBA00023163"/>
    </source>
</evidence>
<evidence type="ECO:0000313" key="9">
    <source>
        <dbReference type="EMBL" id="CZR64563.1"/>
    </source>
</evidence>
<evidence type="ECO:0000256" key="4">
    <source>
        <dbReference type="ARBA" id="ARBA00023125"/>
    </source>
</evidence>
<dbReference type="CDD" id="cd00067">
    <property type="entry name" value="GAL4"/>
    <property type="match status" value="1"/>
</dbReference>
<dbReference type="PANTHER" id="PTHR47540:SF2">
    <property type="entry name" value="ZN(II)2CYS6 TRANSCRIPTION FACTOR (EUROFUNG)"/>
    <property type="match status" value="1"/>
</dbReference>
<accession>A0A1L7XHN9</accession>
<dbReference type="GO" id="GO:0045944">
    <property type="term" value="P:positive regulation of transcription by RNA polymerase II"/>
    <property type="evidence" value="ECO:0007669"/>
    <property type="project" value="TreeGrafter"/>
</dbReference>
<protein>
    <recommendedName>
        <fullName evidence="8">Zn(2)-C6 fungal-type domain-containing protein</fullName>
    </recommendedName>
</protein>
<keyword evidence="5" id="KW-0804">Transcription</keyword>
<dbReference type="InterPro" id="IPR001138">
    <property type="entry name" value="Zn2Cys6_DnaBD"/>
</dbReference>
<comment type="subcellular location">
    <subcellularLocation>
        <location evidence="1">Nucleus</location>
    </subcellularLocation>
</comment>
<dbReference type="CDD" id="cd12148">
    <property type="entry name" value="fungal_TF_MHR"/>
    <property type="match status" value="1"/>
</dbReference>
<dbReference type="PANTHER" id="PTHR47540">
    <property type="entry name" value="THIAMINE REPRESSIBLE GENES REGULATORY PROTEIN THI5"/>
    <property type="match status" value="1"/>
</dbReference>
<dbReference type="SMART" id="SM00906">
    <property type="entry name" value="Fungal_trans"/>
    <property type="match status" value="1"/>
</dbReference>
<dbReference type="EMBL" id="FJOG01000027">
    <property type="protein sequence ID" value="CZR64563.1"/>
    <property type="molecule type" value="Genomic_DNA"/>
</dbReference>
<evidence type="ECO:0000256" key="1">
    <source>
        <dbReference type="ARBA" id="ARBA00004123"/>
    </source>
</evidence>
<dbReference type="GO" id="GO:0005634">
    <property type="term" value="C:nucleus"/>
    <property type="evidence" value="ECO:0007669"/>
    <property type="project" value="UniProtKB-SubCell"/>
</dbReference>
<dbReference type="InterPro" id="IPR007219">
    <property type="entry name" value="XnlR_reg_dom"/>
</dbReference>
<evidence type="ECO:0000256" key="2">
    <source>
        <dbReference type="ARBA" id="ARBA00022723"/>
    </source>
</evidence>
<dbReference type="AlphaFoldDB" id="A0A1L7XHN9"/>
<dbReference type="PROSITE" id="PS00463">
    <property type="entry name" value="ZN2_CY6_FUNGAL_1"/>
    <property type="match status" value="1"/>
</dbReference>
<keyword evidence="2" id="KW-0479">Metal-binding</keyword>